<name>A0ABR4JXV2_9EURO</name>
<dbReference type="Proteomes" id="UP001610444">
    <property type="component" value="Unassembled WGS sequence"/>
</dbReference>
<sequence>MYAFHSARIISRLGQAPMGSMPQSELVVRLGACAEALEEQAAIFPTATILRNGIVDLVNDAQRQQDEPYSGSSIWEEEENENIQRERESEIARSNGGRQQPGRREIYSKHSVADVIRNIHFEAGDGKDDHQSSGHNTTIEVDGSDPADERERLSVQSAQYEQQRRSIVPGVFEPHSRDFTGYSGDTAGYNQGFSGLGFDPRYDPGQPDLFMDSFWPLICQDWTVPDVNGAI</sequence>
<dbReference type="RefSeq" id="XP_070896341.1">
    <property type="nucleotide sequence ID" value="XM_071036407.1"/>
</dbReference>
<dbReference type="GeneID" id="98151571"/>
<feature type="region of interest" description="Disordered" evidence="1">
    <location>
        <begin position="123"/>
        <end position="151"/>
    </location>
</feature>
<reference evidence="2 3" key="1">
    <citation type="submission" date="2024-07" db="EMBL/GenBank/DDBJ databases">
        <title>Section-level genome sequencing and comparative genomics of Aspergillus sections Usti and Cavernicolus.</title>
        <authorList>
            <consortium name="Lawrence Berkeley National Laboratory"/>
            <person name="Nybo J.L."/>
            <person name="Vesth T.C."/>
            <person name="Theobald S."/>
            <person name="Frisvad J.C."/>
            <person name="Larsen T.O."/>
            <person name="Kjaerboelling I."/>
            <person name="Rothschild-Mancinelli K."/>
            <person name="Lyhne E.K."/>
            <person name="Kogle M.E."/>
            <person name="Barry K."/>
            <person name="Clum A."/>
            <person name="Na H."/>
            <person name="Ledsgaard L."/>
            <person name="Lin J."/>
            <person name="Lipzen A."/>
            <person name="Kuo A."/>
            <person name="Riley R."/>
            <person name="Mondo S."/>
            <person name="LaButti K."/>
            <person name="Haridas S."/>
            <person name="Pangalinan J."/>
            <person name="Salamov A.A."/>
            <person name="Simmons B.A."/>
            <person name="Magnuson J.K."/>
            <person name="Chen J."/>
            <person name="Drula E."/>
            <person name="Henrissat B."/>
            <person name="Wiebenga A."/>
            <person name="Lubbers R.J."/>
            <person name="Gomes A.C."/>
            <person name="Macurrencykelacurrency M.R."/>
            <person name="Stajich J."/>
            <person name="Grigoriev I.V."/>
            <person name="Mortensen U.H."/>
            <person name="De vries R.P."/>
            <person name="Baker S.E."/>
            <person name="Andersen M.R."/>
        </authorList>
    </citation>
    <scope>NUCLEOTIDE SEQUENCE [LARGE SCALE GENOMIC DNA]</scope>
    <source>
        <strain evidence="2 3">CBS 756.74</strain>
    </source>
</reference>
<evidence type="ECO:0000256" key="1">
    <source>
        <dbReference type="SAM" id="MobiDB-lite"/>
    </source>
</evidence>
<feature type="region of interest" description="Disordered" evidence="1">
    <location>
        <begin position="63"/>
        <end position="109"/>
    </location>
</feature>
<accession>A0ABR4JXV2</accession>
<keyword evidence="3" id="KW-1185">Reference proteome</keyword>
<gene>
    <name evidence="2" type="ORF">BJX68DRAFT_137441</name>
</gene>
<feature type="compositionally biased region" description="Basic and acidic residues" evidence="1">
    <location>
        <begin position="82"/>
        <end position="91"/>
    </location>
</feature>
<comment type="caution">
    <text evidence="2">The sequence shown here is derived from an EMBL/GenBank/DDBJ whole genome shotgun (WGS) entry which is preliminary data.</text>
</comment>
<organism evidence="2 3">
    <name type="scientific">Aspergillus pseudodeflectus</name>
    <dbReference type="NCBI Taxonomy" id="176178"/>
    <lineage>
        <taxon>Eukaryota</taxon>
        <taxon>Fungi</taxon>
        <taxon>Dikarya</taxon>
        <taxon>Ascomycota</taxon>
        <taxon>Pezizomycotina</taxon>
        <taxon>Eurotiomycetes</taxon>
        <taxon>Eurotiomycetidae</taxon>
        <taxon>Eurotiales</taxon>
        <taxon>Aspergillaceae</taxon>
        <taxon>Aspergillus</taxon>
        <taxon>Aspergillus subgen. Nidulantes</taxon>
    </lineage>
</organism>
<evidence type="ECO:0000313" key="2">
    <source>
        <dbReference type="EMBL" id="KAL2844875.1"/>
    </source>
</evidence>
<evidence type="ECO:0000313" key="3">
    <source>
        <dbReference type="Proteomes" id="UP001610444"/>
    </source>
</evidence>
<protein>
    <submittedName>
        <fullName evidence="2">Uncharacterized protein</fullName>
    </submittedName>
</protein>
<feature type="compositionally biased region" description="Basic and acidic residues" evidence="1">
    <location>
        <begin position="123"/>
        <end position="132"/>
    </location>
</feature>
<proteinExistence type="predicted"/>
<dbReference type="EMBL" id="JBFXLR010000039">
    <property type="protein sequence ID" value="KAL2844875.1"/>
    <property type="molecule type" value="Genomic_DNA"/>
</dbReference>